<feature type="domain" description="N-acetyltransferase" evidence="4">
    <location>
        <begin position="16"/>
        <end position="174"/>
    </location>
</feature>
<comment type="caution">
    <text evidence="5">The sequence shown here is derived from an EMBL/GenBank/DDBJ whole genome shotgun (WGS) entry which is preliminary data.</text>
</comment>
<dbReference type="Proteomes" id="UP001153328">
    <property type="component" value="Unassembled WGS sequence"/>
</dbReference>
<dbReference type="Pfam" id="PF13302">
    <property type="entry name" value="Acetyltransf_3"/>
    <property type="match status" value="1"/>
</dbReference>
<dbReference type="PANTHER" id="PTHR43792">
    <property type="entry name" value="GNAT FAMILY, PUTATIVE (AFU_ORTHOLOGUE AFUA_3G00765)-RELATED-RELATED"/>
    <property type="match status" value="1"/>
</dbReference>
<evidence type="ECO:0000313" key="6">
    <source>
        <dbReference type="Proteomes" id="UP001153328"/>
    </source>
</evidence>
<proteinExistence type="inferred from homology"/>
<keyword evidence="6" id="KW-1185">Reference proteome</keyword>
<comment type="similarity">
    <text evidence="3">Belongs to the acetyltransferase family. RimJ subfamily.</text>
</comment>
<dbReference type="PANTHER" id="PTHR43792:SF8">
    <property type="entry name" value="[RIBOSOMAL PROTEIN US5]-ALANINE N-ACETYLTRANSFERASE"/>
    <property type="match status" value="1"/>
</dbReference>
<dbReference type="RefSeq" id="WP_205044900.1">
    <property type="nucleotide sequence ID" value="NZ_CAJVAX010000018.1"/>
</dbReference>
<evidence type="ECO:0000256" key="3">
    <source>
        <dbReference type="ARBA" id="ARBA00038502"/>
    </source>
</evidence>
<dbReference type="GO" id="GO:0008999">
    <property type="term" value="F:protein-N-terminal-alanine acetyltransferase activity"/>
    <property type="evidence" value="ECO:0007669"/>
    <property type="project" value="TreeGrafter"/>
</dbReference>
<evidence type="ECO:0000256" key="2">
    <source>
        <dbReference type="ARBA" id="ARBA00023315"/>
    </source>
</evidence>
<evidence type="ECO:0000313" key="5">
    <source>
        <dbReference type="EMBL" id="CAG7645876.1"/>
    </source>
</evidence>
<reference evidence="5" key="1">
    <citation type="submission" date="2021-06" db="EMBL/GenBank/DDBJ databases">
        <authorList>
            <person name="Arsene-Ploetze F."/>
        </authorList>
    </citation>
    <scope>NUCLEOTIDE SEQUENCE</scope>
    <source>
        <strain evidence="5">SBRY1</strain>
    </source>
</reference>
<keyword evidence="2" id="KW-0012">Acyltransferase</keyword>
<gene>
    <name evidence="5" type="ORF">SBRY_40264</name>
</gene>
<dbReference type="AlphaFoldDB" id="A0A9W4MGM6"/>
<dbReference type="InterPro" id="IPR000182">
    <property type="entry name" value="GNAT_dom"/>
</dbReference>
<dbReference type="SUPFAM" id="SSF55729">
    <property type="entry name" value="Acyl-CoA N-acyltransferases (Nat)"/>
    <property type="match status" value="1"/>
</dbReference>
<protein>
    <submittedName>
        <fullName evidence="5">Alanine acetyltransferase</fullName>
    </submittedName>
</protein>
<evidence type="ECO:0000256" key="1">
    <source>
        <dbReference type="ARBA" id="ARBA00022679"/>
    </source>
</evidence>
<dbReference type="InterPro" id="IPR051531">
    <property type="entry name" value="N-acetyltransferase"/>
</dbReference>
<dbReference type="PROSITE" id="PS51186">
    <property type="entry name" value="GNAT"/>
    <property type="match status" value="1"/>
</dbReference>
<evidence type="ECO:0000259" key="4">
    <source>
        <dbReference type="PROSITE" id="PS51186"/>
    </source>
</evidence>
<sequence length="184" mass="20359">MPGSTRIRLIEPADAVRIAAHRTRDAEALRRWEPERPAGFLTPEGQAERIETLLARYRAGSSWPGVVLADGQVIGQVTVLDIRPEPHMRRGTVGYWIAGAAQNRGHAGRALGLVLQVMTGELGLRRAEAATRLENLASHQVLRRNGFSPYGIAHSSIFIDGSWRDDLLWERNLGDTAEPPRTSR</sequence>
<dbReference type="Gene3D" id="3.40.630.30">
    <property type="match status" value="1"/>
</dbReference>
<accession>A0A9W4MGM6</accession>
<organism evidence="5 6">
    <name type="scientific">Actinacidiphila bryophytorum</name>
    <dbReference type="NCBI Taxonomy" id="1436133"/>
    <lineage>
        <taxon>Bacteria</taxon>
        <taxon>Bacillati</taxon>
        <taxon>Actinomycetota</taxon>
        <taxon>Actinomycetes</taxon>
        <taxon>Kitasatosporales</taxon>
        <taxon>Streptomycetaceae</taxon>
        <taxon>Actinacidiphila</taxon>
    </lineage>
</organism>
<dbReference type="GO" id="GO:0005737">
    <property type="term" value="C:cytoplasm"/>
    <property type="evidence" value="ECO:0007669"/>
    <property type="project" value="TreeGrafter"/>
</dbReference>
<dbReference type="InterPro" id="IPR016181">
    <property type="entry name" value="Acyl_CoA_acyltransferase"/>
</dbReference>
<keyword evidence="1" id="KW-0808">Transferase</keyword>
<name>A0A9W4MGM6_9ACTN</name>
<dbReference type="EMBL" id="CAJVAX010000018">
    <property type="protein sequence ID" value="CAG7645876.1"/>
    <property type="molecule type" value="Genomic_DNA"/>
</dbReference>